<dbReference type="EMBL" id="JAHUZN010000008">
    <property type="protein sequence ID" value="KAG8486323.1"/>
    <property type="molecule type" value="Genomic_DNA"/>
</dbReference>
<dbReference type="Proteomes" id="UP000701853">
    <property type="component" value="Chromosome 8"/>
</dbReference>
<gene>
    <name evidence="1" type="ORF">CXB51_019675</name>
</gene>
<reference evidence="1 2" key="1">
    <citation type="journal article" date="2021" name="bioRxiv">
        <title>The Gossypium anomalum genome as a resource for cotton improvement and evolutionary analysis of hybrid incompatibility.</title>
        <authorList>
            <person name="Grover C.E."/>
            <person name="Yuan D."/>
            <person name="Arick M.A."/>
            <person name="Miller E.R."/>
            <person name="Hu G."/>
            <person name="Peterson D.G."/>
            <person name="Wendel J.F."/>
            <person name="Udall J.A."/>
        </authorList>
    </citation>
    <scope>NUCLEOTIDE SEQUENCE [LARGE SCALE GENOMIC DNA]</scope>
    <source>
        <strain evidence="1">JFW-Udall</strain>
        <tissue evidence="1">Leaf</tissue>
    </source>
</reference>
<comment type="caution">
    <text evidence="1">The sequence shown here is derived from an EMBL/GenBank/DDBJ whole genome shotgun (WGS) entry which is preliminary data.</text>
</comment>
<proteinExistence type="predicted"/>
<accession>A0A8J6D026</accession>
<protein>
    <submittedName>
        <fullName evidence="1">Uncharacterized protein</fullName>
    </submittedName>
</protein>
<dbReference type="AlphaFoldDB" id="A0A8J6D026"/>
<name>A0A8J6D026_9ROSI</name>
<sequence>MNVIMSSLIMISLLTRIIRKARFSSLHTKLNYTHHCLCPFCYY</sequence>
<evidence type="ECO:0000313" key="1">
    <source>
        <dbReference type="EMBL" id="KAG8486323.1"/>
    </source>
</evidence>
<evidence type="ECO:0000313" key="2">
    <source>
        <dbReference type="Proteomes" id="UP000701853"/>
    </source>
</evidence>
<keyword evidence="2" id="KW-1185">Reference proteome</keyword>
<organism evidence="1 2">
    <name type="scientific">Gossypium anomalum</name>
    <dbReference type="NCBI Taxonomy" id="47600"/>
    <lineage>
        <taxon>Eukaryota</taxon>
        <taxon>Viridiplantae</taxon>
        <taxon>Streptophyta</taxon>
        <taxon>Embryophyta</taxon>
        <taxon>Tracheophyta</taxon>
        <taxon>Spermatophyta</taxon>
        <taxon>Magnoliopsida</taxon>
        <taxon>eudicotyledons</taxon>
        <taxon>Gunneridae</taxon>
        <taxon>Pentapetalae</taxon>
        <taxon>rosids</taxon>
        <taxon>malvids</taxon>
        <taxon>Malvales</taxon>
        <taxon>Malvaceae</taxon>
        <taxon>Malvoideae</taxon>
        <taxon>Gossypium</taxon>
    </lineage>
</organism>